<evidence type="ECO:0000313" key="9">
    <source>
        <dbReference type="EMBL" id="SSD60653.1"/>
    </source>
</evidence>
<dbReference type="Proteomes" id="UP000262825">
    <property type="component" value="Unassembled WGS sequence"/>
</dbReference>
<feature type="region of interest" description="Disordered" evidence="7">
    <location>
        <begin position="213"/>
        <end position="238"/>
    </location>
</feature>
<dbReference type="EMBL" id="UFAJ01000412">
    <property type="protein sequence ID" value="SSD60653.1"/>
    <property type="molecule type" value="Genomic_DNA"/>
</dbReference>
<dbReference type="InterPro" id="IPR004813">
    <property type="entry name" value="OPT"/>
</dbReference>
<dbReference type="AlphaFoldDB" id="A0A376B7I9"/>
<dbReference type="NCBIfam" id="TIGR00728">
    <property type="entry name" value="OPT_sfam"/>
    <property type="match status" value="2"/>
</dbReference>
<keyword evidence="6 8" id="KW-0472">Membrane</keyword>
<protein>
    <submittedName>
        <fullName evidence="9">Related to Putative oligopeptide transporter YGL114W</fullName>
    </submittedName>
</protein>
<comment type="similarity">
    <text evidence="2">Belongs to the oligopeptide OPT transporter family.</text>
</comment>
<reference evidence="10" key="1">
    <citation type="submission" date="2018-06" db="EMBL/GenBank/DDBJ databases">
        <authorList>
            <person name="Guldener U."/>
        </authorList>
    </citation>
    <scope>NUCLEOTIDE SEQUENCE [LARGE SCALE GENOMIC DNA]</scope>
    <source>
        <strain evidence="10">UTAD17</strain>
    </source>
</reference>
<comment type="subcellular location">
    <subcellularLocation>
        <location evidence="1">Membrane</location>
        <topology evidence="1">Multi-pass membrane protein</topology>
    </subcellularLocation>
</comment>
<dbReference type="InterPro" id="IPR045035">
    <property type="entry name" value="YSL-like"/>
</dbReference>
<evidence type="ECO:0000256" key="2">
    <source>
        <dbReference type="ARBA" id="ARBA00008807"/>
    </source>
</evidence>
<dbReference type="PANTHER" id="PTHR31645">
    <property type="entry name" value="OLIGOPEPTIDE TRANSPORTER YGL114W-RELATED"/>
    <property type="match status" value="1"/>
</dbReference>
<feature type="transmembrane region" description="Helical" evidence="8">
    <location>
        <begin position="90"/>
        <end position="115"/>
    </location>
</feature>
<proteinExistence type="inferred from homology"/>
<evidence type="ECO:0000256" key="3">
    <source>
        <dbReference type="ARBA" id="ARBA00022448"/>
    </source>
</evidence>
<evidence type="ECO:0000256" key="4">
    <source>
        <dbReference type="ARBA" id="ARBA00022692"/>
    </source>
</evidence>
<feature type="transmembrane region" description="Helical" evidence="8">
    <location>
        <begin position="687"/>
        <end position="707"/>
    </location>
</feature>
<evidence type="ECO:0000256" key="8">
    <source>
        <dbReference type="SAM" id="Phobius"/>
    </source>
</evidence>
<evidence type="ECO:0000256" key="1">
    <source>
        <dbReference type="ARBA" id="ARBA00004141"/>
    </source>
</evidence>
<dbReference type="GO" id="GO:0000329">
    <property type="term" value="C:fungal-type vacuole membrane"/>
    <property type="evidence" value="ECO:0007669"/>
    <property type="project" value="TreeGrafter"/>
</dbReference>
<feature type="transmembrane region" description="Helical" evidence="8">
    <location>
        <begin position="349"/>
        <end position="375"/>
    </location>
</feature>
<feature type="transmembrane region" description="Helical" evidence="8">
    <location>
        <begin position="142"/>
        <end position="160"/>
    </location>
</feature>
<evidence type="ECO:0000313" key="10">
    <source>
        <dbReference type="Proteomes" id="UP000262825"/>
    </source>
</evidence>
<dbReference type="Pfam" id="PF03169">
    <property type="entry name" value="OPT"/>
    <property type="match status" value="1"/>
</dbReference>
<keyword evidence="10" id="KW-1185">Reference proteome</keyword>
<feature type="compositionally biased region" description="Polar residues" evidence="7">
    <location>
        <begin position="218"/>
        <end position="228"/>
    </location>
</feature>
<evidence type="ECO:0000256" key="6">
    <source>
        <dbReference type="ARBA" id="ARBA00023136"/>
    </source>
</evidence>
<feature type="transmembrane region" description="Helical" evidence="8">
    <location>
        <begin position="767"/>
        <end position="789"/>
    </location>
</feature>
<feature type="transmembrane region" description="Helical" evidence="8">
    <location>
        <begin position="632"/>
        <end position="653"/>
    </location>
</feature>
<sequence length="797" mass="86559">MAQPNAEQQAVEWEDKAFIKQVTLRGTVVGLIIGSFVLISNFQFGLQTGWVSMMSLPSALLACAIFKQVYPKIVSPQRLVDQPFTDVENVYIQSIAVAVGTGPLALGFVGVIPAIEKFLTKEESGGFITGEDGGTSLSLTKLIIWSIALAFFGVFFAVPLRKQVIIKEKLPFPSGSATATLISVLNDSEILHEVPKSELRKIYYEYNEVLRSEDRESSATGEGNNGTPSLGPAGDDINDTTTNTTYNENLKILIRTFTVSSIYTLVSYFIPIIKAIPIFGSYLNENYLWNFQPSPAYIGQGIIMGLPTTSYMLFGCVLGWGIMAPLCKFFKLVDPDAEVNDWENGIQGWILWCSLSVMVVDSCVGFIVVTVKSVLKWYFEHREGMYEKLPSIFSAQDIFGGNSSLGEQHLLIAEGTSNSPILTAPCSNGHNSISNDTSPMAKKSQLSLLDGDNGESQSGGLYEVHSNTMVRMKSLNGASAVSGGTSMARGNSVIYMSKEHDHDVKDPKYLIKYTTVFSGIIISSIVCIISMVYIYGIAIIPIYSIILALILALFLSVLAVRALGETDLNPVSGIGKLSQLIFALITPRNKPGAVLLNLIAGAIAEAGAQQAGDLMQDLKTGHLLGASPKAQFIAQMIGASWSIVLSSVMYVLYNKVYDIPNENFRIPTAVIWIDCARLVLGNGLPRGATTTSVVLGIIFGIISFVKNIYRDHDKDENKFIGKMLLYLPSGVAVGVGIYNTPSFTIARFIGGLIGYIWVTQKKCNRTTIIVFSSGLVLGEGICSIFNMVFSSFNVPHL</sequence>
<dbReference type="PANTHER" id="PTHR31645:SF0">
    <property type="entry name" value="OLIGOPEPTIDE TRANSPORTER YGL114W-RELATED"/>
    <property type="match status" value="1"/>
</dbReference>
<dbReference type="VEuPathDB" id="FungiDB:SCODWIG_02414"/>
<keyword evidence="3" id="KW-0813">Transport</keyword>
<gene>
    <name evidence="9" type="ORF">SCODWIG_02414</name>
</gene>
<keyword evidence="5 8" id="KW-1133">Transmembrane helix</keyword>
<organism evidence="9 10">
    <name type="scientific">Saccharomycodes ludwigii</name>
    <dbReference type="NCBI Taxonomy" id="36035"/>
    <lineage>
        <taxon>Eukaryota</taxon>
        <taxon>Fungi</taxon>
        <taxon>Dikarya</taxon>
        <taxon>Ascomycota</taxon>
        <taxon>Saccharomycotina</taxon>
        <taxon>Saccharomycetes</taxon>
        <taxon>Saccharomycodales</taxon>
        <taxon>Saccharomycodaceae</taxon>
        <taxon>Saccharomycodes</taxon>
    </lineage>
</organism>
<accession>A0A376B7I9</accession>
<feature type="transmembrane region" description="Helical" evidence="8">
    <location>
        <begin position="515"/>
        <end position="536"/>
    </location>
</feature>
<keyword evidence="4 8" id="KW-0812">Transmembrane</keyword>
<feature type="transmembrane region" description="Helical" evidence="8">
    <location>
        <begin position="50"/>
        <end position="70"/>
    </location>
</feature>
<dbReference type="GO" id="GO:0035673">
    <property type="term" value="F:oligopeptide transmembrane transporter activity"/>
    <property type="evidence" value="ECO:0007669"/>
    <property type="project" value="InterPro"/>
</dbReference>
<feature type="transmembrane region" description="Helical" evidence="8">
    <location>
        <begin position="719"/>
        <end position="738"/>
    </location>
</feature>
<feature type="transmembrane region" description="Helical" evidence="8">
    <location>
        <begin position="262"/>
        <end position="283"/>
    </location>
</feature>
<name>A0A376B7I9_9ASCO</name>
<feature type="transmembrane region" description="Helical" evidence="8">
    <location>
        <begin position="22"/>
        <end position="44"/>
    </location>
</feature>
<feature type="transmembrane region" description="Helical" evidence="8">
    <location>
        <begin position="542"/>
        <end position="563"/>
    </location>
</feature>
<evidence type="ECO:0000256" key="7">
    <source>
        <dbReference type="SAM" id="MobiDB-lite"/>
    </source>
</evidence>
<evidence type="ECO:0000256" key="5">
    <source>
        <dbReference type="ARBA" id="ARBA00022989"/>
    </source>
</evidence>